<proteinExistence type="predicted"/>
<keyword evidence="2" id="KW-0812">Transmembrane</keyword>
<dbReference type="OrthoDB" id="7359614at2"/>
<dbReference type="Proteomes" id="UP000321567">
    <property type="component" value="Unassembled WGS sequence"/>
</dbReference>
<evidence type="ECO:0000313" key="4">
    <source>
        <dbReference type="Proteomes" id="UP000321567"/>
    </source>
</evidence>
<feature type="region of interest" description="Disordered" evidence="1">
    <location>
        <begin position="301"/>
        <end position="557"/>
    </location>
</feature>
<feature type="compositionally biased region" description="Low complexity" evidence="1">
    <location>
        <begin position="470"/>
        <end position="491"/>
    </location>
</feature>
<comment type="caution">
    <text evidence="3">The sequence shown here is derived from an EMBL/GenBank/DDBJ whole genome shotgun (WGS) entry which is preliminary data.</text>
</comment>
<feature type="compositionally biased region" description="Acidic residues" evidence="1">
    <location>
        <begin position="317"/>
        <end position="330"/>
    </location>
</feature>
<dbReference type="AlphaFoldDB" id="A0A512H6D1"/>
<feature type="transmembrane region" description="Helical" evidence="2">
    <location>
        <begin position="43"/>
        <end position="70"/>
    </location>
</feature>
<reference evidence="3 4" key="1">
    <citation type="submission" date="2019-07" db="EMBL/GenBank/DDBJ databases">
        <title>Whole genome shotgun sequence of Rhodospirillum oryzae NBRC 107573.</title>
        <authorList>
            <person name="Hosoyama A."/>
            <person name="Uohara A."/>
            <person name="Ohji S."/>
            <person name="Ichikawa N."/>
        </authorList>
    </citation>
    <scope>NUCLEOTIDE SEQUENCE [LARGE SCALE GENOMIC DNA]</scope>
    <source>
        <strain evidence="3 4">NBRC 107573</strain>
    </source>
</reference>
<sequence length="557" mass="56931">MTGPLVPIAVALAVSVAWLATYGLVLTGGSTWPGLADLAAGDVALVLAGGAVPVVLLALVAGVAVLALLLRDLPRGLRPLAAAGRRATEDIDALGRTVIMMQEQARRRVRLESVDIAFRDMASHLAEILEQVGLARPEEIETLWALSAAGHPWAVANTFLACADLTGPDFPALMAERLMHTSSGGGAVQRFLRRYAHVSRLIREDEESRLLGEMIADGPLDRVAALLTSVNGHLNTLIGGDPPSGGEASGPRPAPSPAAGVAAGEPAPDAVQAPAFLREDPSPAVTPAPLAVAPAVSFPARAEPGEAPASDAAPGEDSFESPDDSLELSDEPVAFNPSYPFPAEPEDGDDGAAALEPEDEDPEPPPAFLSRGNAGGASEASVFGASDDGPAGGAGAMASGPEGRAREPVAPRGSLAERLDQGGGRVVPPGAKGADDGAPPPAEGPRTLPYPPISRDEMRSIQERVASTVGRGRAARPAAIEEPDDPAAVRGAAGGVSGPPSLRRRGGYADSRLSVSTPPPEEPDPFAALEADDEEPPPAPEPGRSSRPAARPSRRKD</sequence>
<protein>
    <submittedName>
        <fullName evidence="3">Uncharacterized protein</fullName>
    </submittedName>
</protein>
<dbReference type="RefSeq" id="WP_147163034.1">
    <property type="nucleotide sequence ID" value="NZ_BJZO01000023.1"/>
</dbReference>
<name>A0A512H6D1_9PROT</name>
<dbReference type="EMBL" id="BJZO01000023">
    <property type="protein sequence ID" value="GEO80994.1"/>
    <property type="molecule type" value="Genomic_DNA"/>
</dbReference>
<feature type="compositionally biased region" description="Basic and acidic residues" evidence="1">
    <location>
        <begin position="403"/>
        <end position="420"/>
    </location>
</feature>
<feature type="compositionally biased region" description="Pro residues" evidence="1">
    <location>
        <begin position="438"/>
        <end position="452"/>
    </location>
</feature>
<gene>
    <name evidence="3" type="ORF">ROR02_11250</name>
</gene>
<keyword evidence="4" id="KW-1185">Reference proteome</keyword>
<feature type="region of interest" description="Disordered" evidence="1">
    <location>
        <begin position="237"/>
        <end position="267"/>
    </location>
</feature>
<feature type="compositionally biased region" description="Low complexity" evidence="1">
    <location>
        <begin position="542"/>
        <end position="551"/>
    </location>
</feature>
<evidence type="ECO:0000256" key="1">
    <source>
        <dbReference type="SAM" id="MobiDB-lite"/>
    </source>
</evidence>
<accession>A0A512H6D1</accession>
<evidence type="ECO:0000256" key="2">
    <source>
        <dbReference type="SAM" id="Phobius"/>
    </source>
</evidence>
<evidence type="ECO:0000313" key="3">
    <source>
        <dbReference type="EMBL" id="GEO80994.1"/>
    </source>
</evidence>
<keyword evidence="2" id="KW-1133">Transmembrane helix</keyword>
<feature type="compositionally biased region" description="Acidic residues" evidence="1">
    <location>
        <begin position="344"/>
        <end position="363"/>
    </location>
</feature>
<keyword evidence="2" id="KW-0472">Membrane</keyword>
<feature type="compositionally biased region" description="Low complexity" evidence="1">
    <location>
        <begin position="244"/>
        <end position="267"/>
    </location>
</feature>
<organism evidence="3 4">
    <name type="scientific">Pararhodospirillum oryzae</name>
    <dbReference type="NCBI Taxonomy" id="478448"/>
    <lineage>
        <taxon>Bacteria</taxon>
        <taxon>Pseudomonadati</taxon>
        <taxon>Pseudomonadota</taxon>
        <taxon>Alphaproteobacteria</taxon>
        <taxon>Rhodospirillales</taxon>
        <taxon>Rhodospirillaceae</taxon>
        <taxon>Pararhodospirillum</taxon>
    </lineage>
</organism>